<dbReference type="RefSeq" id="WP_244023778.1">
    <property type="nucleotide sequence ID" value="NZ_JALHLF010000132.1"/>
</dbReference>
<protein>
    <submittedName>
        <fullName evidence="4">DUF4132 domain-containing protein</fullName>
    </submittedName>
</protein>
<organism evidence="4 5">
    <name type="scientific">Novosphingobium organovorum</name>
    <dbReference type="NCBI Taxonomy" id="2930092"/>
    <lineage>
        <taxon>Bacteria</taxon>
        <taxon>Pseudomonadati</taxon>
        <taxon>Pseudomonadota</taxon>
        <taxon>Alphaproteobacteria</taxon>
        <taxon>Sphingomonadales</taxon>
        <taxon>Sphingomonadaceae</taxon>
        <taxon>Novosphingobium</taxon>
    </lineage>
</organism>
<name>A0ABT0BIZ5_9SPHN</name>
<dbReference type="InterPro" id="IPR025406">
    <property type="entry name" value="DUF4132"/>
</dbReference>
<feature type="region of interest" description="Disordered" evidence="2">
    <location>
        <begin position="1"/>
        <end position="25"/>
    </location>
</feature>
<accession>A0ABT0BIZ5</accession>
<dbReference type="Proteomes" id="UP001162881">
    <property type="component" value="Unassembled WGS sequence"/>
</dbReference>
<comment type="caution">
    <text evidence="4">The sequence shown here is derived from an EMBL/GenBank/DDBJ whole genome shotgun (WGS) entry which is preliminary data.</text>
</comment>
<feature type="domain" description="DUF4132" evidence="3">
    <location>
        <begin position="633"/>
        <end position="818"/>
    </location>
</feature>
<evidence type="ECO:0000256" key="1">
    <source>
        <dbReference type="SAM" id="Coils"/>
    </source>
</evidence>
<reference evidence="4" key="1">
    <citation type="submission" date="2022-03" db="EMBL/GenBank/DDBJ databases">
        <title>Identification of a novel bacterium isolated from mangrove sediments.</title>
        <authorList>
            <person name="Pan X."/>
        </authorList>
    </citation>
    <scope>NUCLEOTIDE SEQUENCE</scope>
    <source>
        <strain evidence="4">B1949</strain>
    </source>
</reference>
<keyword evidence="1" id="KW-0175">Coiled coil</keyword>
<keyword evidence="5" id="KW-1185">Reference proteome</keyword>
<feature type="coiled-coil region" evidence="1">
    <location>
        <begin position="644"/>
        <end position="671"/>
    </location>
</feature>
<gene>
    <name evidence="4" type="ORF">MTR62_18660</name>
</gene>
<evidence type="ECO:0000259" key="3">
    <source>
        <dbReference type="Pfam" id="PF13569"/>
    </source>
</evidence>
<evidence type="ECO:0000256" key="2">
    <source>
        <dbReference type="SAM" id="MobiDB-lite"/>
    </source>
</evidence>
<evidence type="ECO:0000313" key="4">
    <source>
        <dbReference type="EMBL" id="MCJ2184694.1"/>
    </source>
</evidence>
<sequence>APPDGEAPGDTRQDGAEGYRAVDGQWIEPGPLAAEEAADAVPPEVLARLEPVLHEFNRALATGQAEAAQLKARWHWSRQYSPKDRRDLDALARLAQGSGPMDTAANAPLVGWLRGHPVKHPAIDEFFNDPRLALPHLVRLAVAMNNGYVRGLLDDWGGPAGAALLRRLHEGVDARRFAALWAANGGHDFLANHLTQRWYAPLPELDLPLWPILCSRFDALDEALGLRAQSGAQPRQALPALDLLATFPVLPERYRTALMLLAGDSSARLREKARALLHAAPGIDGAIALQLKDGRQDVRALAAEWLAARDARTEAPAIRAALARERSDLARAAMITALERMGEDVASFFDPEALLAEARAGLAKTRPKGLDWFAFERLPALRWADGRALDPQVVRWWVVLAAKLRQPGGNALVTLWLDRLAPGDAHALGWMVLTGWIDQDTRRPSDEEANAYAAQHVDAMVQQNMAWAKRWPQSADYYTTDRDLVFAQLKRNKAAEYLGSASDSKGILALATRVHGAEAAQRVRPYLKDHGARTAQAKALLDTLGAIGSGAALQCVLAAANRSKQRSVQAHAAQIVEAVAERNGWSAAQLADRTVPTGGFETDGTQELDLGGGRLYRLRLDERDAIVILNPEGREVKALPAARVDAEKGNVDAAKKQLSAARKEVKQVLTAQAERLQEAMFLQRGWDTGEWESFLASHAIVGRIAARLVWLGCDAQGAACASFRPLGDGSYTDAADADVDLAAFAQIRLAHSSLLPPEDEAAWQRHLADYAVKPPFAQLGRSLPEISAEQRRQRTVTDREGWLVETFALRGLAAKLGYQRGPAQDGGWFLTYEKTFREAALVAEIEFTGSPLPEENRTAALLALSFRKLRGAAGQGIGTPGVQVPLGDVPPVLLAESWRDLHDIADKGTGFDPDWQTKGYA</sequence>
<proteinExistence type="predicted"/>
<dbReference type="Pfam" id="PF13569">
    <property type="entry name" value="DUF4132"/>
    <property type="match status" value="1"/>
</dbReference>
<feature type="non-terminal residue" evidence="4">
    <location>
        <position position="1"/>
    </location>
</feature>
<dbReference type="EMBL" id="JALHLF010000132">
    <property type="protein sequence ID" value="MCJ2184694.1"/>
    <property type="molecule type" value="Genomic_DNA"/>
</dbReference>
<evidence type="ECO:0000313" key="5">
    <source>
        <dbReference type="Proteomes" id="UP001162881"/>
    </source>
</evidence>